<dbReference type="EMBL" id="CADCST010000146">
    <property type="protein sequence ID" value="CAA9202747.1"/>
    <property type="molecule type" value="Genomic_DNA"/>
</dbReference>
<evidence type="ECO:0000313" key="3">
    <source>
        <dbReference type="Proteomes" id="UP000474567"/>
    </source>
</evidence>
<protein>
    <submittedName>
        <fullName evidence="2">Uncharacterized protein</fullName>
    </submittedName>
</protein>
<keyword evidence="1" id="KW-1133">Transmembrane helix</keyword>
<reference evidence="2 3" key="1">
    <citation type="submission" date="2020-02" db="EMBL/GenBank/DDBJ databases">
        <authorList>
            <person name="Criscuolo A."/>
        </authorList>
    </citation>
    <scope>NUCLEOTIDE SEQUENCE [LARGE SCALE GENOMIC DNA]</scope>
    <source>
        <strain evidence="2">CECT7796</strain>
    </source>
</reference>
<sequence>MRTIYHSNACINRSSFFLKFSADVLLLLKHQTGNNNLKTKIMNKINFKTPTEALKPLAVGFAIGLITNFISFLIHL</sequence>
<keyword evidence="1" id="KW-0472">Membrane</keyword>
<keyword evidence="1" id="KW-0812">Transmembrane</keyword>
<keyword evidence="3" id="KW-1185">Reference proteome</keyword>
<name>A0ABN7EQI1_9FLAO</name>
<organism evidence="2 3">
    <name type="scientific">Flavobacterium collinsii</name>
    <dbReference type="NCBI Taxonomy" id="1114861"/>
    <lineage>
        <taxon>Bacteria</taxon>
        <taxon>Pseudomonadati</taxon>
        <taxon>Bacteroidota</taxon>
        <taxon>Flavobacteriia</taxon>
        <taxon>Flavobacteriales</taxon>
        <taxon>Flavobacteriaceae</taxon>
        <taxon>Flavobacterium</taxon>
    </lineage>
</organism>
<proteinExistence type="predicted"/>
<comment type="caution">
    <text evidence="2">The sequence shown here is derived from an EMBL/GenBank/DDBJ whole genome shotgun (WGS) entry which is preliminary data.</text>
</comment>
<evidence type="ECO:0000313" key="2">
    <source>
        <dbReference type="EMBL" id="CAA9202747.1"/>
    </source>
</evidence>
<feature type="transmembrane region" description="Helical" evidence="1">
    <location>
        <begin position="53"/>
        <end position="74"/>
    </location>
</feature>
<gene>
    <name evidence="2" type="ORF">FLACOL7796_04423</name>
</gene>
<dbReference type="Proteomes" id="UP000474567">
    <property type="component" value="Unassembled WGS sequence"/>
</dbReference>
<evidence type="ECO:0000256" key="1">
    <source>
        <dbReference type="SAM" id="Phobius"/>
    </source>
</evidence>
<accession>A0ABN7EQI1</accession>